<evidence type="ECO:0000313" key="3">
    <source>
        <dbReference type="Proteomes" id="UP001150925"/>
    </source>
</evidence>
<evidence type="ECO:0000256" key="1">
    <source>
        <dbReference type="SAM" id="MobiDB-lite"/>
    </source>
</evidence>
<gene>
    <name evidence="2" type="ORF">IWQ62_002149</name>
</gene>
<protein>
    <submittedName>
        <fullName evidence="2">Uncharacterized protein</fullName>
    </submittedName>
</protein>
<name>A0A9W8AXD2_9FUNG</name>
<evidence type="ECO:0000313" key="2">
    <source>
        <dbReference type="EMBL" id="KAJ1966943.1"/>
    </source>
</evidence>
<dbReference type="Proteomes" id="UP001150925">
    <property type="component" value="Unassembled WGS sequence"/>
</dbReference>
<accession>A0A9W8AXD2</accession>
<feature type="compositionally biased region" description="Low complexity" evidence="1">
    <location>
        <begin position="515"/>
        <end position="552"/>
    </location>
</feature>
<sequence>MEEPATTYHPRAPPQLLSSAYTSNPASLSPTKALRDVFPVSDPYRKSSTGTIPFTGNESVRNLRNSCERATSTKGLPSSTTLENDKRRHVFRNPWTHPQTACKVLFRLTCLRALARLSVTQHHQSVSSTTPVPDALCLGLQETTGDQDRETLVINRVEPGKSSSSFNARSLDITNQVDTRNWCYQLPIIPTVTMDDDCIIPCFLTSDRSSPVRKAVYRFIMDLCRSDFRYGIAHPGADFTVLFIIPRSKPVGTMDMNFRQLCPKYAFNMLPSTGYRIRELDTFTIRLSRQIQMSAGHGSGPITPSRNPLVWGTLSIEQTAIEAQLNFQTDSNQFHNKLGDGLWLYGQFDPAHEEVHRQCLRWLKQVAHQCPEEDLLTTSFPLLLLSSTDGLHVSKSSLSYQWYTVKCDPQPCGFELYGFDYTVTNLEALLAPKVTPIKRGHRTTTVNGLPDQMWNMELLSEETSFREAEALVTGLSLPLVDIDQPKPVSPPSSPVSFSASTLSFSINEEPSFVASSTSSARSPREAMSVNPVSPLPHPSSLSDLGPTDDPVPLAFPNPPVPSCPTNITPKIEADGVPSTLP</sequence>
<feature type="compositionally biased region" description="Polar residues" evidence="1">
    <location>
        <begin position="16"/>
        <end position="30"/>
    </location>
</feature>
<comment type="caution">
    <text evidence="2">The sequence shown here is derived from an EMBL/GenBank/DDBJ whole genome shotgun (WGS) entry which is preliminary data.</text>
</comment>
<reference evidence="2" key="1">
    <citation type="submission" date="2022-07" db="EMBL/GenBank/DDBJ databases">
        <title>Phylogenomic reconstructions and comparative analyses of Kickxellomycotina fungi.</title>
        <authorList>
            <person name="Reynolds N.K."/>
            <person name="Stajich J.E."/>
            <person name="Barry K."/>
            <person name="Grigoriev I.V."/>
            <person name="Crous P."/>
            <person name="Smith M.E."/>
        </authorList>
    </citation>
    <scope>NUCLEOTIDE SEQUENCE</scope>
    <source>
        <strain evidence="2">RSA 1196</strain>
    </source>
</reference>
<feature type="region of interest" description="Disordered" evidence="1">
    <location>
        <begin position="515"/>
        <end position="581"/>
    </location>
</feature>
<dbReference type="OrthoDB" id="10422088at2759"/>
<feature type="non-terminal residue" evidence="2">
    <location>
        <position position="581"/>
    </location>
</feature>
<dbReference type="AlphaFoldDB" id="A0A9W8AXD2"/>
<keyword evidence="3" id="KW-1185">Reference proteome</keyword>
<feature type="region of interest" description="Disordered" evidence="1">
    <location>
        <begin position="1"/>
        <end position="30"/>
    </location>
</feature>
<proteinExistence type="predicted"/>
<feature type="compositionally biased region" description="Pro residues" evidence="1">
    <location>
        <begin position="553"/>
        <end position="562"/>
    </location>
</feature>
<organism evidence="2 3">
    <name type="scientific">Dispira parvispora</name>
    <dbReference type="NCBI Taxonomy" id="1520584"/>
    <lineage>
        <taxon>Eukaryota</taxon>
        <taxon>Fungi</taxon>
        <taxon>Fungi incertae sedis</taxon>
        <taxon>Zoopagomycota</taxon>
        <taxon>Kickxellomycotina</taxon>
        <taxon>Dimargaritomycetes</taxon>
        <taxon>Dimargaritales</taxon>
        <taxon>Dimargaritaceae</taxon>
        <taxon>Dispira</taxon>
    </lineage>
</organism>
<dbReference type="EMBL" id="JANBPY010000421">
    <property type="protein sequence ID" value="KAJ1966943.1"/>
    <property type="molecule type" value="Genomic_DNA"/>
</dbReference>